<dbReference type="RefSeq" id="WP_014331805.1">
    <property type="nucleotide sequence ID" value="NZ_CP183944.1"/>
</dbReference>
<dbReference type="InterPro" id="IPR051473">
    <property type="entry name" value="P2Ox-like"/>
</dbReference>
<keyword evidence="8" id="KW-0614">Plasmid</keyword>
<dbReference type="PATRIC" id="fig|380.5.peg.5248"/>
<dbReference type="HOGENOM" id="CLU_008878_4_1_5"/>
<dbReference type="InterPro" id="IPR007867">
    <property type="entry name" value="GMC_OxRtase_C"/>
</dbReference>
<dbReference type="Pfam" id="PF05199">
    <property type="entry name" value="GMC_oxred_C"/>
    <property type="match status" value="1"/>
</dbReference>
<feature type="domain" description="Glucose-methanol-choline oxidoreductase N-terminal" evidence="6">
    <location>
        <begin position="186"/>
        <end position="269"/>
    </location>
</feature>
<dbReference type="GO" id="GO:0050660">
    <property type="term" value="F:flavin adenine dinucleotide binding"/>
    <property type="evidence" value="ECO:0007669"/>
    <property type="project" value="InterPro"/>
</dbReference>
<dbReference type="Proteomes" id="UP000007735">
    <property type="component" value="Plasmid pSfHH103e"/>
</dbReference>
<evidence type="ECO:0000256" key="5">
    <source>
        <dbReference type="ARBA" id="ARBA00023002"/>
    </source>
</evidence>
<comment type="similarity">
    <text evidence="2">Belongs to the GMC oxidoreductase family.</text>
</comment>
<evidence type="ECO:0000256" key="3">
    <source>
        <dbReference type="ARBA" id="ARBA00022630"/>
    </source>
</evidence>
<keyword evidence="4" id="KW-0274">FAD</keyword>
<evidence type="ECO:0000259" key="6">
    <source>
        <dbReference type="Pfam" id="PF00732"/>
    </source>
</evidence>
<evidence type="ECO:0000256" key="4">
    <source>
        <dbReference type="ARBA" id="ARBA00022827"/>
    </source>
</evidence>
<dbReference type="GO" id="GO:0008812">
    <property type="term" value="F:choline dehydrogenase activity"/>
    <property type="evidence" value="ECO:0007669"/>
    <property type="project" value="UniProtKB-EC"/>
</dbReference>
<geneLocation type="plasmid" evidence="8 9">
    <name>pSfHH103e</name>
</geneLocation>
<evidence type="ECO:0000313" key="8">
    <source>
        <dbReference type="EMBL" id="CCF00151.1"/>
    </source>
</evidence>
<dbReference type="InterPro" id="IPR000172">
    <property type="entry name" value="GMC_OxRdtase_N"/>
</dbReference>
<gene>
    <name evidence="8" type="ordered locus">SFHH103_05688</name>
</gene>
<keyword evidence="5 8" id="KW-0560">Oxidoreductase</keyword>
<name>G9AGG9_SINF1</name>
<organism evidence="8 9">
    <name type="scientific">Sinorhizobium fredii (strain HH103)</name>
    <dbReference type="NCBI Taxonomy" id="1117943"/>
    <lineage>
        <taxon>Bacteria</taxon>
        <taxon>Pseudomonadati</taxon>
        <taxon>Pseudomonadota</taxon>
        <taxon>Alphaproteobacteria</taxon>
        <taxon>Hyphomicrobiales</taxon>
        <taxon>Rhizobiaceae</taxon>
        <taxon>Sinorhizobium/Ensifer group</taxon>
        <taxon>Sinorhizobium</taxon>
    </lineage>
</organism>
<feature type="domain" description="Glucose-methanol-choline oxidoreductase C-terminal" evidence="7">
    <location>
        <begin position="394"/>
        <end position="520"/>
    </location>
</feature>
<dbReference type="SUPFAM" id="SSF51905">
    <property type="entry name" value="FAD/NAD(P)-binding domain"/>
    <property type="match status" value="1"/>
</dbReference>
<dbReference type="KEGG" id="sfh:SFHH103_05688"/>
<accession>G9AGG9</accession>
<keyword evidence="3" id="KW-0285">Flavoprotein</keyword>
<comment type="cofactor">
    <cofactor evidence="1">
        <name>FAD</name>
        <dbReference type="ChEBI" id="CHEBI:57692"/>
    </cofactor>
</comment>
<reference evidence="8 9" key="1">
    <citation type="journal article" date="2012" name="J. Bacteriol.">
        <title>Genome sequence of the soybean symbiont Sinorhizobium fredii HH103.</title>
        <authorList>
            <person name="Weidner S."/>
            <person name="Becker A."/>
            <person name="Bonilla I."/>
            <person name="Jaenicke S."/>
            <person name="Lloret J."/>
            <person name="Margaret I."/>
            <person name="Puhler A."/>
            <person name="Ruiz-Sainz J.E."/>
            <person name="Schneiker-Bekel S."/>
            <person name="Szczepanowski R."/>
            <person name="Vinardell J.M."/>
            <person name="Zehner S."/>
            <person name="Gottfert M."/>
        </authorList>
    </citation>
    <scope>NUCLEOTIDE SEQUENCE [LARGE SCALE GENOMIC DNA]</scope>
    <source>
        <strain evidence="8 9">HH103</strain>
        <plasmid evidence="9">pSfHH103e</plasmid>
    </source>
</reference>
<dbReference type="EC" id="1.1.99.1" evidence="8"/>
<dbReference type="EMBL" id="HE616899">
    <property type="protein sequence ID" value="CCF00151.1"/>
    <property type="molecule type" value="Genomic_DNA"/>
</dbReference>
<sequence length="533" mass="58763">MKACDMREVEPGTTLFTDLAIVGSGPAGLSLAHEFNGTHTRVVLLESGGLNESAVIAPSEEYESTGAPRCMEPRKVRNRVFGGSSHTWSGRCRTFDEIDFESREWVPYSGWPISRADVLPYFDRAAALMHLGPNVYDEALWTLLGKDPPKSNPRHDGLDACFWQFARDPGNPMEFLRFGPHFLAREAANIQILVNATVTHINTDPNGRKLVSLEVTSAHGRTVSIVPKVVVLAAGGIENARLLLASNRLLPNGVGNDNDLVGRFLMDHPRTSLGEYAPRIGRLVEERLGLFLLKHNGKNHFYSPGLALSPARQRGERLLNCAAYLSEHRAEDDPWDAMKRLYKRQSQNYLRDSISAFSDPRLLISGICRRVMGGRNITHKLDRLAVDCLVEQVPDPESRITLSERRDELGLSIAHLQWKISELERRTVAALAHAFAGEMISLGLPSPTPPGWLPGGDLDAIEFTDTAHPTGTTRMDEDRSRGVVDRNCQLHGVGGVFIAGSSVFPTASHANPTLTIVAMALRLADRLKDADLR</sequence>
<dbReference type="AlphaFoldDB" id="G9AGG9"/>
<evidence type="ECO:0000313" key="9">
    <source>
        <dbReference type="Proteomes" id="UP000007735"/>
    </source>
</evidence>
<evidence type="ECO:0000256" key="1">
    <source>
        <dbReference type="ARBA" id="ARBA00001974"/>
    </source>
</evidence>
<dbReference type="PANTHER" id="PTHR42784:SF1">
    <property type="entry name" value="PYRANOSE 2-OXIDASE"/>
    <property type="match status" value="1"/>
</dbReference>
<dbReference type="Pfam" id="PF00732">
    <property type="entry name" value="GMC_oxred_N"/>
    <property type="match status" value="1"/>
</dbReference>
<evidence type="ECO:0000256" key="2">
    <source>
        <dbReference type="ARBA" id="ARBA00010790"/>
    </source>
</evidence>
<protein>
    <submittedName>
        <fullName evidence="8">Possible choline dehydrogenase</fullName>
        <ecNumber evidence="8">1.1.99.1</ecNumber>
    </submittedName>
</protein>
<evidence type="ECO:0000259" key="7">
    <source>
        <dbReference type="Pfam" id="PF05199"/>
    </source>
</evidence>
<proteinExistence type="inferred from homology"/>
<dbReference type="InterPro" id="IPR036188">
    <property type="entry name" value="FAD/NAD-bd_sf"/>
</dbReference>
<dbReference type="PANTHER" id="PTHR42784">
    <property type="entry name" value="PYRANOSE 2-OXIDASE"/>
    <property type="match status" value="1"/>
</dbReference>
<dbReference type="Gene3D" id="3.50.50.60">
    <property type="entry name" value="FAD/NAD(P)-binding domain"/>
    <property type="match status" value="2"/>
</dbReference>